<dbReference type="InterPro" id="IPR002403">
    <property type="entry name" value="Cyt_P450_E_grp-IV"/>
</dbReference>
<keyword evidence="6" id="KW-0503">Monooxygenase</keyword>
<proteinExistence type="inferred from homology"/>
<dbReference type="GO" id="GO:0016705">
    <property type="term" value="F:oxidoreductase activity, acting on paired donors, with incorporation or reduction of molecular oxygen"/>
    <property type="evidence" value="ECO:0007669"/>
    <property type="project" value="InterPro"/>
</dbReference>
<dbReference type="AlphaFoldDB" id="A0A9W9CYV0"/>
<keyword evidence="4" id="KW-0479">Metal-binding</keyword>
<keyword evidence="7" id="KW-0812">Transmembrane</keyword>
<protein>
    <recommendedName>
        <fullName evidence="10">Cytochrome P450</fullName>
    </recommendedName>
</protein>
<evidence type="ECO:0000256" key="1">
    <source>
        <dbReference type="ARBA" id="ARBA00001971"/>
    </source>
</evidence>
<dbReference type="PANTHER" id="PTHR24305">
    <property type="entry name" value="CYTOCHROME P450"/>
    <property type="match status" value="1"/>
</dbReference>
<feature type="transmembrane region" description="Helical" evidence="7">
    <location>
        <begin position="12"/>
        <end position="34"/>
    </location>
</feature>
<organism evidence="8 9">
    <name type="scientific">Gnomoniopsis smithogilvyi</name>
    <dbReference type="NCBI Taxonomy" id="1191159"/>
    <lineage>
        <taxon>Eukaryota</taxon>
        <taxon>Fungi</taxon>
        <taxon>Dikarya</taxon>
        <taxon>Ascomycota</taxon>
        <taxon>Pezizomycotina</taxon>
        <taxon>Sordariomycetes</taxon>
        <taxon>Sordariomycetidae</taxon>
        <taxon>Diaporthales</taxon>
        <taxon>Gnomoniaceae</taxon>
        <taxon>Gnomoniopsis</taxon>
    </lineage>
</organism>
<dbReference type="InterPro" id="IPR001128">
    <property type="entry name" value="Cyt_P450"/>
</dbReference>
<keyword evidence="7" id="KW-0472">Membrane</keyword>
<dbReference type="Proteomes" id="UP001140453">
    <property type="component" value="Unassembled WGS sequence"/>
</dbReference>
<dbReference type="GO" id="GO:0020037">
    <property type="term" value="F:heme binding"/>
    <property type="evidence" value="ECO:0007669"/>
    <property type="project" value="InterPro"/>
</dbReference>
<evidence type="ECO:0000313" key="9">
    <source>
        <dbReference type="Proteomes" id="UP001140453"/>
    </source>
</evidence>
<dbReference type="Pfam" id="PF00067">
    <property type="entry name" value="p450"/>
    <property type="match status" value="1"/>
</dbReference>
<dbReference type="PRINTS" id="PR00465">
    <property type="entry name" value="EP450IV"/>
</dbReference>
<evidence type="ECO:0000256" key="6">
    <source>
        <dbReference type="ARBA" id="ARBA00023033"/>
    </source>
</evidence>
<dbReference type="EMBL" id="JAPEVB010000002">
    <property type="protein sequence ID" value="KAJ4392998.1"/>
    <property type="molecule type" value="Genomic_DNA"/>
</dbReference>
<dbReference type="OrthoDB" id="1470350at2759"/>
<dbReference type="InterPro" id="IPR050121">
    <property type="entry name" value="Cytochrome_P450_monoxygenase"/>
</dbReference>
<dbReference type="SUPFAM" id="SSF48264">
    <property type="entry name" value="Cytochrome P450"/>
    <property type="match status" value="1"/>
</dbReference>
<sequence length="479" mass="54315">MLTLDRLLGGHVPIILTLAILIYLTYRFIIYPAFLSPLAALPNAHWSARFSPLWILYKRYAHRENGALVAAHKRLGPYVRTAPNEVSVDDVEGIKQIYMGGFEKPEWYAIFDNYGVPCMFSERHSKEHSLRKRMVSNVYSKSFLQSSPSAAAQAKVLVHERFLPAIEASLAEQGLDVYSLFLAVVMDFISAYIWGLARSTNFVQDKGYREHWLELYKSRNDYPFFPQELPRLTAFCKRLGLWLYPRWVDDANRELAAWNSALCERTVEDLTTASKASIDGADEPVVMTALLAGLDKEAARSEKSPIHATAVLQRDLTIQSELWDHVLAGQETAGLALTYLTWRLSQHPDLQAALHTELLTLPTDAVDDPKALDSLPLLHAIVLETLRLHAPIPGAQPREVRFPSAEFGPYTIPGGVRIAGMAQTLHRDENVFPDPEKWDPRRWLEGDEEKLRTMHRQWWAFSSGGQPRMSILFHMADPC</sequence>
<reference evidence="8" key="1">
    <citation type="submission" date="2022-10" db="EMBL/GenBank/DDBJ databases">
        <title>Tapping the CABI collections for fungal endophytes: first genome assemblies for Collariella, Neodidymelliopsis, Ascochyta clinopodiicola, Didymella pomorum, Didymosphaeria variabile, Neocosmospora piperis and Neocucurbitaria cava.</title>
        <authorList>
            <person name="Hill R."/>
        </authorList>
    </citation>
    <scope>NUCLEOTIDE SEQUENCE</scope>
    <source>
        <strain evidence="8">IMI 355082</strain>
    </source>
</reference>
<keyword evidence="7" id="KW-1133">Transmembrane helix</keyword>
<dbReference type="PANTHER" id="PTHR24305:SF166">
    <property type="entry name" value="CYTOCHROME P450 12A4, MITOCHONDRIAL-RELATED"/>
    <property type="match status" value="1"/>
</dbReference>
<comment type="similarity">
    <text evidence="2">Belongs to the cytochrome P450 family.</text>
</comment>
<dbReference type="Gene3D" id="1.10.630.10">
    <property type="entry name" value="Cytochrome P450"/>
    <property type="match status" value="1"/>
</dbReference>
<evidence type="ECO:0000256" key="5">
    <source>
        <dbReference type="ARBA" id="ARBA00023004"/>
    </source>
</evidence>
<evidence type="ECO:0000313" key="8">
    <source>
        <dbReference type="EMBL" id="KAJ4392998.1"/>
    </source>
</evidence>
<keyword evidence="6" id="KW-0560">Oxidoreductase</keyword>
<name>A0A9W9CYV0_9PEZI</name>
<comment type="cofactor">
    <cofactor evidence="1">
        <name>heme</name>
        <dbReference type="ChEBI" id="CHEBI:30413"/>
    </cofactor>
</comment>
<dbReference type="GO" id="GO:0004497">
    <property type="term" value="F:monooxygenase activity"/>
    <property type="evidence" value="ECO:0007669"/>
    <property type="project" value="UniProtKB-KW"/>
</dbReference>
<evidence type="ECO:0000256" key="7">
    <source>
        <dbReference type="SAM" id="Phobius"/>
    </source>
</evidence>
<keyword evidence="3" id="KW-0349">Heme</keyword>
<keyword evidence="5" id="KW-0408">Iron</keyword>
<gene>
    <name evidence="8" type="ORF">N0V93_002202</name>
</gene>
<dbReference type="GO" id="GO:0005506">
    <property type="term" value="F:iron ion binding"/>
    <property type="evidence" value="ECO:0007669"/>
    <property type="project" value="InterPro"/>
</dbReference>
<accession>A0A9W9CYV0</accession>
<comment type="caution">
    <text evidence="8">The sequence shown here is derived from an EMBL/GenBank/DDBJ whole genome shotgun (WGS) entry which is preliminary data.</text>
</comment>
<dbReference type="InterPro" id="IPR036396">
    <property type="entry name" value="Cyt_P450_sf"/>
</dbReference>
<evidence type="ECO:0000256" key="4">
    <source>
        <dbReference type="ARBA" id="ARBA00022723"/>
    </source>
</evidence>
<keyword evidence="9" id="KW-1185">Reference proteome</keyword>
<evidence type="ECO:0008006" key="10">
    <source>
        <dbReference type="Google" id="ProtNLM"/>
    </source>
</evidence>
<evidence type="ECO:0000256" key="2">
    <source>
        <dbReference type="ARBA" id="ARBA00010617"/>
    </source>
</evidence>
<evidence type="ECO:0000256" key="3">
    <source>
        <dbReference type="ARBA" id="ARBA00022617"/>
    </source>
</evidence>